<evidence type="ECO:0000256" key="10">
    <source>
        <dbReference type="ARBA" id="ARBA00022949"/>
    </source>
</evidence>
<dbReference type="Gene3D" id="1.20.120.810">
    <property type="entry name" value="Vinculin, Vh2 four-helix bundle"/>
    <property type="match status" value="1"/>
</dbReference>
<keyword evidence="11" id="KW-0472">Membrane</keyword>
<evidence type="ECO:0000256" key="7">
    <source>
        <dbReference type="ARBA" id="ARBA00022490"/>
    </source>
</evidence>
<evidence type="ECO:0000256" key="4">
    <source>
        <dbReference type="ARBA" id="ARBA00008376"/>
    </source>
</evidence>
<organism evidence="14 15">
    <name type="scientific">Cordylochernes scorpioides</name>
    <dbReference type="NCBI Taxonomy" id="51811"/>
    <lineage>
        <taxon>Eukaryota</taxon>
        <taxon>Metazoa</taxon>
        <taxon>Ecdysozoa</taxon>
        <taxon>Arthropoda</taxon>
        <taxon>Chelicerata</taxon>
        <taxon>Arachnida</taxon>
        <taxon>Pseudoscorpiones</taxon>
        <taxon>Cheliferoidea</taxon>
        <taxon>Chernetidae</taxon>
        <taxon>Cordylochernes</taxon>
    </lineage>
</organism>
<keyword evidence="15" id="KW-1185">Reference proteome</keyword>
<evidence type="ECO:0000256" key="5">
    <source>
        <dbReference type="ARBA" id="ARBA00014125"/>
    </source>
</evidence>
<comment type="similarity">
    <text evidence="4">Belongs to the vinculin/alpha-catenin family.</text>
</comment>
<evidence type="ECO:0000256" key="3">
    <source>
        <dbReference type="ARBA" id="ARBA00004536"/>
    </source>
</evidence>
<dbReference type="InterPro" id="IPR017997">
    <property type="entry name" value="Vinculin"/>
</dbReference>
<dbReference type="PROSITE" id="PS00664">
    <property type="entry name" value="VINCULIN_2"/>
    <property type="match status" value="1"/>
</dbReference>
<evidence type="ECO:0000256" key="13">
    <source>
        <dbReference type="ARBA" id="ARBA00023212"/>
    </source>
</evidence>
<evidence type="ECO:0000256" key="11">
    <source>
        <dbReference type="ARBA" id="ARBA00023136"/>
    </source>
</evidence>
<accession>A0ABY6LV36</accession>
<evidence type="ECO:0000256" key="9">
    <source>
        <dbReference type="ARBA" id="ARBA00022889"/>
    </source>
</evidence>
<dbReference type="SUPFAM" id="SSF47220">
    <property type="entry name" value="alpha-catenin/vinculin-like"/>
    <property type="match status" value="3"/>
</dbReference>
<keyword evidence="7" id="KW-0963">Cytoplasm</keyword>
<evidence type="ECO:0000256" key="12">
    <source>
        <dbReference type="ARBA" id="ARBA00023203"/>
    </source>
</evidence>
<dbReference type="InterPro" id="IPR000633">
    <property type="entry name" value="Vinculin_CS"/>
</dbReference>
<keyword evidence="10" id="KW-0965">Cell junction</keyword>
<dbReference type="Gene3D" id="1.20.120.230">
    <property type="entry name" value="Alpha-catenin/vinculin-like"/>
    <property type="match status" value="1"/>
</dbReference>
<keyword evidence="9" id="KW-0130">Cell adhesion</keyword>
<gene>
    <name evidence="14" type="ORF">LAZ67_X004083</name>
</gene>
<evidence type="ECO:0000256" key="8">
    <source>
        <dbReference type="ARBA" id="ARBA00022737"/>
    </source>
</evidence>
<keyword evidence="12" id="KW-0009">Actin-binding</keyword>
<comment type="subcellular location">
    <subcellularLocation>
        <location evidence="3">Cell junction</location>
        <location evidence="3">Adherens junction</location>
    </subcellularLocation>
    <subcellularLocation>
        <location evidence="2">Cell membrane</location>
        <topology evidence="2">Peripheral membrane protein</topology>
        <orientation evidence="2">Cytoplasmic side</orientation>
    </subcellularLocation>
    <subcellularLocation>
        <location evidence="1">Cytoplasm</location>
        <location evidence="1">Cytoskeleton</location>
    </subcellularLocation>
</comment>
<name>A0ABY6LV36_9ARAC</name>
<keyword evidence="6" id="KW-1003">Cell membrane</keyword>
<evidence type="ECO:0000256" key="6">
    <source>
        <dbReference type="ARBA" id="ARBA00022475"/>
    </source>
</evidence>
<evidence type="ECO:0000256" key="2">
    <source>
        <dbReference type="ARBA" id="ARBA00004413"/>
    </source>
</evidence>
<sequence>MEDLIKFVKDLSPSLTQLSRDIDNREKELTHQIHREMLVRVMESIKNLTPILICAMKAVIHIIANGGPAMQEVVENRSFLIHSLTEDITELVRILQLTTYDEDEWDADFMSILKKLESGIGSRLKHAHDWLEDPTSVTGGFGERAVRQILECGHRVAGHCLAADRQAIEKMCGDLASMTDALCELRQDNKGGTPQAEAVAHGINQKLKELSHKVSEGIVNLKQSGYQQPAHTLLGRMEQAMAWLSNPTPDNTHLGKHNYI</sequence>
<keyword evidence="8" id="KW-0677">Repeat</keyword>
<dbReference type="InterPro" id="IPR036723">
    <property type="entry name" value="Alpha-catenin/vinculin-like_sf"/>
</dbReference>
<evidence type="ECO:0000256" key="1">
    <source>
        <dbReference type="ARBA" id="ARBA00004245"/>
    </source>
</evidence>
<evidence type="ECO:0000313" key="14">
    <source>
        <dbReference type="EMBL" id="UYV84951.1"/>
    </source>
</evidence>
<reference evidence="14 15" key="1">
    <citation type="submission" date="2022-03" db="EMBL/GenBank/DDBJ databases">
        <title>A chromosomal length assembly of Cordylochernes scorpioides.</title>
        <authorList>
            <person name="Zeh D."/>
            <person name="Zeh J."/>
        </authorList>
    </citation>
    <scope>NUCLEOTIDE SEQUENCE [LARGE SCALE GENOMIC DNA]</scope>
    <source>
        <strain evidence="14">IN4F17</strain>
        <tissue evidence="14">Whole Body</tissue>
    </source>
</reference>
<dbReference type="EMBL" id="CP092886">
    <property type="protein sequence ID" value="UYV84951.1"/>
    <property type="molecule type" value="Genomic_DNA"/>
</dbReference>
<evidence type="ECO:0000313" key="15">
    <source>
        <dbReference type="Proteomes" id="UP001235939"/>
    </source>
</evidence>
<proteinExistence type="inferred from homology"/>
<dbReference type="InterPro" id="IPR006077">
    <property type="entry name" value="Vinculin/catenin"/>
</dbReference>
<dbReference type="Pfam" id="PF01044">
    <property type="entry name" value="Vinculin"/>
    <property type="match status" value="1"/>
</dbReference>
<dbReference type="Proteomes" id="UP001235939">
    <property type="component" value="Chromosome X"/>
</dbReference>
<keyword evidence="13" id="KW-0206">Cytoskeleton</keyword>
<protein>
    <recommendedName>
        <fullName evidence="5">Vinculin</fullName>
    </recommendedName>
</protein>
<dbReference type="PANTHER" id="PTHR46180">
    <property type="entry name" value="VINCULIN"/>
    <property type="match status" value="1"/>
</dbReference>